<name>B0DKR8_LACBS</name>
<evidence type="ECO:0000313" key="2">
    <source>
        <dbReference type="Proteomes" id="UP000001194"/>
    </source>
</evidence>
<dbReference type="AlphaFoldDB" id="B0DKR8"/>
<dbReference type="OrthoDB" id="3265815at2759"/>
<accession>B0DKR8</accession>
<dbReference type="RefSeq" id="XP_001884612.1">
    <property type="nucleotide sequence ID" value="XM_001884577.1"/>
</dbReference>
<proteinExistence type="predicted"/>
<sequence>MYLLMTTKPTPTNGSTENFTAVFEDAETVHVALHVGFSLMVIGGSVMNPKYNCQRSIPHSPDYDSPTLLLQQVNCLLVSSTFYLGAHRSSDSDVVFRSMDSVLFYINSDELASVSSTAFFAQMRVRSHLDGVIDIPDNADVLRIILCVLYDVPCGGRSPSFNDLEKAIDRMTTHGVIPKAHILPSTHIHALLLSHALENPLVLYSLAAHHGLDDLATSASAHLLSWSLHDITDDNTRRMGPIYLRRLMNLQMQRTELLKRLLMQPPDAHQHTRVCGYAEQKKVSDGWMMVAAPLVWSARPGTLNVIEFSTDAIQMAFSVLEDGLICEMCRICLDVRVKDILLQWSSAKFCTGR</sequence>
<dbReference type="Proteomes" id="UP000001194">
    <property type="component" value="Unassembled WGS sequence"/>
</dbReference>
<dbReference type="EMBL" id="DS547116">
    <property type="protein sequence ID" value="EDR04788.1"/>
    <property type="molecule type" value="Genomic_DNA"/>
</dbReference>
<dbReference type="InParanoid" id="B0DKR8"/>
<evidence type="ECO:0000313" key="1">
    <source>
        <dbReference type="EMBL" id="EDR04788.1"/>
    </source>
</evidence>
<dbReference type="GeneID" id="6080233"/>
<keyword evidence="2" id="KW-1185">Reference proteome</keyword>
<gene>
    <name evidence="1" type="ORF">LACBIDRAFT_295002</name>
</gene>
<dbReference type="HOGENOM" id="CLU_051530_2_0_1"/>
<protein>
    <submittedName>
        <fullName evidence="1">Predicted protein</fullName>
    </submittedName>
</protein>
<dbReference type="KEGG" id="lbc:LACBIDRAFT_295002"/>
<organism evidence="2">
    <name type="scientific">Laccaria bicolor (strain S238N-H82 / ATCC MYA-4686)</name>
    <name type="common">Bicoloured deceiver</name>
    <name type="synonym">Laccaria laccata var. bicolor</name>
    <dbReference type="NCBI Taxonomy" id="486041"/>
    <lineage>
        <taxon>Eukaryota</taxon>
        <taxon>Fungi</taxon>
        <taxon>Dikarya</taxon>
        <taxon>Basidiomycota</taxon>
        <taxon>Agaricomycotina</taxon>
        <taxon>Agaricomycetes</taxon>
        <taxon>Agaricomycetidae</taxon>
        <taxon>Agaricales</taxon>
        <taxon>Agaricineae</taxon>
        <taxon>Hydnangiaceae</taxon>
        <taxon>Laccaria</taxon>
    </lineage>
</organism>
<reference evidence="1 2" key="1">
    <citation type="journal article" date="2008" name="Nature">
        <title>The genome of Laccaria bicolor provides insights into mycorrhizal symbiosis.</title>
        <authorList>
            <person name="Martin F."/>
            <person name="Aerts A."/>
            <person name="Ahren D."/>
            <person name="Brun A."/>
            <person name="Danchin E.G.J."/>
            <person name="Duchaussoy F."/>
            <person name="Gibon J."/>
            <person name="Kohler A."/>
            <person name="Lindquist E."/>
            <person name="Pereda V."/>
            <person name="Salamov A."/>
            <person name="Shapiro H.J."/>
            <person name="Wuyts J."/>
            <person name="Blaudez D."/>
            <person name="Buee M."/>
            <person name="Brokstein P."/>
            <person name="Canbaeck B."/>
            <person name="Cohen D."/>
            <person name="Courty P.E."/>
            <person name="Coutinho P.M."/>
            <person name="Delaruelle C."/>
            <person name="Detter J.C."/>
            <person name="Deveau A."/>
            <person name="DiFazio S."/>
            <person name="Duplessis S."/>
            <person name="Fraissinet-Tachet L."/>
            <person name="Lucic E."/>
            <person name="Frey-Klett P."/>
            <person name="Fourrey C."/>
            <person name="Feussner I."/>
            <person name="Gay G."/>
            <person name="Grimwood J."/>
            <person name="Hoegger P.J."/>
            <person name="Jain P."/>
            <person name="Kilaru S."/>
            <person name="Labbe J."/>
            <person name="Lin Y.C."/>
            <person name="Legue V."/>
            <person name="Le Tacon F."/>
            <person name="Marmeisse R."/>
            <person name="Melayah D."/>
            <person name="Montanini B."/>
            <person name="Muratet M."/>
            <person name="Nehls U."/>
            <person name="Niculita-Hirzel H."/>
            <person name="Oudot-Le Secq M.P."/>
            <person name="Peter M."/>
            <person name="Quesneville H."/>
            <person name="Rajashekar B."/>
            <person name="Reich M."/>
            <person name="Rouhier N."/>
            <person name="Schmutz J."/>
            <person name="Yin T."/>
            <person name="Chalot M."/>
            <person name="Henrissat B."/>
            <person name="Kuees U."/>
            <person name="Lucas S."/>
            <person name="Van de Peer Y."/>
            <person name="Podila G.K."/>
            <person name="Polle A."/>
            <person name="Pukkila P.J."/>
            <person name="Richardson P.M."/>
            <person name="Rouze P."/>
            <person name="Sanders I.R."/>
            <person name="Stajich J.E."/>
            <person name="Tunlid A."/>
            <person name="Tuskan G."/>
            <person name="Grigoriev I.V."/>
        </authorList>
    </citation>
    <scope>NUCLEOTIDE SEQUENCE [LARGE SCALE GENOMIC DNA]</scope>
    <source>
        <strain evidence="2">S238N-H82 / ATCC MYA-4686</strain>
    </source>
</reference>